<dbReference type="InterPro" id="IPR051913">
    <property type="entry name" value="GH2_Domain-Containing"/>
</dbReference>
<evidence type="ECO:0000313" key="7">
    <source>
        <dbReference type="EMBL" id="AYQ73547.1"/>
    </source>
</evidence>
<dbReference type="PRINTS" id="PR00132">
    <property type="entry name" value="GLHYDRLASE2"/>
</dbReference>
<feature type="domain" description="Glycoside hydrolase family 2 immunoglobulin-like beta-sandwich" evidence="4">
    <location>
        <begin position="217"/>
        <end position="344"/>
    </location>
</feature>
<dbReference type="InterPro" id="IPR006101">
    <property type="entry name" value="Glyco_hydro_2"/>
</dbReference>
<dbReference type="Pfam" id="PF02837">
    <property type="entry name" value="Glyco_hydro_2_N"/>
    <property type="match status" value="1"/>
</dbReference>
<dbReference type="GO" id="GO:0005975">
    <property type="term" value="P:carbohydrate metabolic process"/>
    <property type="evidence" value="ECO:0007669"/>
    <property type="project" value="InterPro"/>
</dbReference>
<dbReference type="InterPro" id="IPR006104">
    <property type="entry name" value="Glyco_hydro_2_N"/>
</dbReference>
<dbReference type="AlphaFoldDB" id="A0A3G3K0A2"/>
<reference evidence="7 8" key="1">
    <citation type="submission" date="2018-10" db="EMBL/GenBank/DDBJ databases">
        <title>Genome Sequence of Cohnella sp.</title>
        <authorList>
            <person name="Srinivasan S."/>
            <person name="Kim M.K."/>
        </authorList>
    </citation>
    <scope>NUCLEOTIDE SEQUENCE [LARGE SCALE GENOMIC DNA]</scope>
    <source>
        <strain evidence="7 8">18JY8-7</strain>
    </source>
</reference>
<dbReference type="RefSeq" id="WP_123041631.1">
    <property type="nucleotide sequence ID" value="NZ_CP033433.1"/>
</dbReference>
<dbReference type="EMBL" id="CP033433">
    <property type="protein sequence ID" value="AYQ73547.1"/>
    <property type="molecule type" value="Genomic_DNA"/>
</dbReference>
<accession>A0A3G3K0A2</accession>
<feature type="domain" description="Glycoside hydrolase family 2 catalytic" evidence="5">
    <location>
        <begin position="349"/>
        <end position="641"/>
    </location>
</feature>
<dbReference type="InterPro" id="IPR036156">
    <property type="entry name" value="Beta-gal/glucu_dom_sf"/>
</dbReference>
<dbReference type="Gene3D" id="2.60.40.10">
    <property type="entry name" value="Immunoglobulins"/>
    <property type="match status" value="1"/>
</dbReference>
<evidence type="ECO:0000256" key="2">
    <source>
        <dbReference type="ARBA" id="ARBA00022801"/>
    </source>
</evidence>
<dbReference type="SUPFAM" id="SSF49303">
    <property type="entry name" value="beta-Galactosidase/glucuronidase domain"/>
    <property type="match status" value="1"/>
</dbReference>
<evidence type="ECO:0000313" key="8">
    <source>
        <dbReference type="Proteomes" id="UP000269097"/>
    </source>
</evidence>
<evidence type="ECO:0000259" key="6">
    <source>
        <dbReference type="Pfam" id="PF02837"/>
    </source>
</evidence>
<dbReference type="Gene3D" id="3.20.20.80">
    <property type="entry name" value="Glycosidases"/>
    <property type="match status" value="1"/>
</dbReference>
<dbReference type="InterPro" id="IPR006103">
    <property type="entry name" value="Glyco_hydro_2_cat"/>
</dbReference>
<evidence type="ECO:0000259" key="4">
    <source>
        <dbReference type="Pfam" id="PF00703"/>
    </source>
</evidence>
<sequence>MRLQTTLGLRTVDGAAVPWQNGMPVPSFDPQQRRTIALSGRWLKRRFRAAHNLTMSPRGETWLREVLEREGGFLVGDGDDWQPHVLPMPENRLTGEEKAGAAETYEDGVWYRRTFELTEADVASGCLTLKALGVSYVADLWVNGEWVGVHEGGFTPFAFDVTSCVRANTNEIRIRVDNPPWGSRNDTIPAVQGTDFFNYTGVIQDLYLEVTDAVHVVRADFVPTGTDGEVRIHAVVRNGGSVKRHVRLRGKVFEADAESELFLSAPEAARIKGIPAVTDRPLEAGLDLDAGEVRVLGWDVKIAEPKLWSLGFPHLYVGEFTLTEETGETGKREVDRFAAQFGLRTVSTNKTRLLLNGKPVFLAGIARHEEWPDTGRTASWDRIRADLEHARSLHANMVRTGHYPNHVHTYILLDRLGLAAMSEIPLWQFETEHYEAQRERGLALQMWREMVFSQYNRPSVLLWSTQNESKDVALRLEHNRMLVNDLRSRYDDGRLITQSAAADQPGPSDPSMEPLDVAGWTMYFGIFHGGTPYEGTLDFLERAHRAFPDKPILNTEFGHWTGEGDAEAHMQTEIYRETLRALLEKAAGPGRPEGYLAGIDFWILYDWYVNHNDWIDTFGLFHMDRRTPKPLLERLRTDYRRLANIEIDLI</sequence>
<dbReference type="SUPFAM" id="SSF49785">
    <property type="entry name" value="Galactose-binding domain-like"/>
    <property type="match status" value="1"/>
</dbReference>
<gene>
    <name evidence="7" type="ORF">EAV92_13745</name>
</gene>
<keyword evidence="3" id="KW-0326">Glycosidase</keyword>
<dbReference type="PANTHER" id="PTHR42732:SF1">
    <property type="entry name" value="BETA-MANNOSIDASE"/>
    <property type="match status" value="1"/>
</dbReference>
<dbReference type="Pfam" id="PF02836">
    <property type="entry name" value="Glyco_hydro_2_C"/>
    <property type="match status" value="1"/>
</dbReference>
<feature type="domain" description="Glycosyl hydrolases family 2 sugar binding" evidence="6">
    <location>
        <begin position="102"/>
        <end position="208"/>
    </location>
</feature>
<evidence type="ECO:0000256" key="1">
    <source>
        <dbReference type="ARBA" id="ARBA00007401"/>
    </source>
</evidence>
<dbReference type="InterPro" id="IPR006102">
    <property type="entry name" value="Ig-like_GH2"/>
</dbReference>
<dbReference type="InterPro" id="IPR017853">
    <property type="entry name" value="GH"/>
</dbReference>
<dbReference type="SUPFAM" id="SSF51445">
    <property type="entry name" value="(Trans)glycosidases"/>
    <property type="match status" value="1"/>
</dbReference>
<dbReference type="Proteomes" id="UP000269097">
    <property type="component" value="Chromosome"/>
</dbReference>
<dbReference type="PANTHER" id="PTHR42732">
    <property type="entry name" value="BETA-GALACTOSIDASE"/>
    <property type="match status" value="1"/>
</dbReference>
<dbReference type="InterPro" id="IPR008979">
    <property type="entry name" value="Galactose-bd-like_sf"/>
</dbReference>
<evidence type="ECO:0000259" key="5">
    <source>
        <dbReference type="Pfam" id="PF02836"/>
    </source>
</evidence>
<organism evidence="7 8">
    <name type="scientific">Cohnella candidum</name>
    <dbReference type="NCBI Taxonomy" id="2674991"/>
    <lineage>
        <taxon>Bacteria</taxon>
        <taxon>Bacillati</taxon>
        <taxon>Bacillota</taxon>
        <taxon>Bacilli</taxon>
        <taxon>Bacillales</taxon>
        <taxon>Paenibacillaceae</taxon>
        <taxon>Cohnella</taxon>
    </lineage>
</organism>
<dbReference type="InterPro" id="IPR013783">
    <property type="entry name" value="Ig-like_fold"/>
</dbReference>
<protein>
    <submittedName>
        <fullName evidence="7">Glycoside hydrolase family 2</fullName>
    </submittedName>
</protein>
<dbReference type="Gene3D" id="2.60.120.260">
    <property type="entry name" value="Galactose-binding domain-like"/>
    <property type="match status" value="1"/>
</dbReference>
<comment type="similarity">
    <text evidence="1">Belongs to the glycosyl hydrolase 2 family.</text>
</comment>
<dbReference type="Pfam" id="PF00703">
    <property type="entry name" value="Glyco_hydro_2"/>
    <property type="match status" value="1"/>
</dbReference>
<keyword evidence="8" id="KW-1185">Reference proteome</keyword>
<dbReference type="KEGG" id="coh:EAV92_13745"/>
<keyword evidence="2 7" id="KW-0378">Hydrolase</keyword>
<dbReference type="GO" id="GO:0004553">
    <property type="term" value="F:hydrolase activity, hydrolyzing O-glycosyl compounds"/>
    <property type="evidence" value="ECO:0007669"/>
    <property type="project" value="InterPro"/>
</dbReference>
<proteinExistence type="inferred from homology"/>
<evidence type="ECO:0000256" key="3">
    <source>
        <dbReference type="ARBA" id="ARBA00023295"/>
    </source>
</evidence>
<name>A0A3G3K0A2_9BACL</name>